<dbReference type="InterPro" id="IPR029058">
    <property type="entry name" value="AB_hydrolase_fold"/>
</dbReference>
<dbReference type="Pfam" id="PF00756">
    <property type="entry name" value="Esterase"/>
    <property type="match status" value="1"/>
</dbReference>
<dbReference type="GO" id="GO:0016747">
    <property type="term" value="F:acyltransferase activity, transferring groups other than amino-acyl groups"/>
    <property type="evidence" value="ECO:0007669"/>
    <property type="project" value="TreeGrafter"/>
</dbReference>
<dbReference type="EMBL" id="SJKB01000023">
    <property type="protein sequence ID" value="TCC51499.1"/>
    <property type="molecule type" value="Genomic_DNA"/>
</dbReference>
<reference evidence="1 2" key="1">
    <citation type="submission" date="2019-02" db="EMBL/GenBank/DDBJ databases">
        <title>Kribbella capetownensis sp. nov. and Kribbella speibonae sp. nov., isolated from soil.</title>
        <authorList>
            <person name="Curtis S.M."/>
            <person name="Norton I."/>
            <person name="Everest G.J."/>
            <person name="Meyers P.R."/>
        </authorList>
    </citation>
    <scope>NUCLEOTIDE SEQUENCE [LARGE SCALE GENOMIC DNA]</scope>
    <source>
        <strain evidence="1 2">NRRL B-24813</strain>
    </source>
</reference>
<dbReference type="InterPro" id="IPR000801">
    <property type="entry name" value="Esterase-like"/>
</dbReference>
<proteinExistence type="predicted"/>
<organism evidence="1 2">
    <name type="scientific">Kribbella pittospori</name>
    <dbReference type="NCBI Taxonomy" id="722689"/>
    <lineage>
        <taxon>Bacteria</taxon>
        <taxon>Bacillati</taxon>
        <taxon>Actinomycetota</taxon>
        <taxon>Actinomycetes</taxon>
        <taxon>Propionibacteriales</taxon>
        <taxon>Kribbellaceae</taxon>
        <taxon>Kribbella</taxon>
    </lineage>
</organism>
<dbReference type="OrthoDB" id="3723842at2"/>
<evidence type="ECO:0000313" key="2">
    <source>
        <dbReference type="Proteomes" id="UP000291144"/>
    </source>
</evidence>
<accession>A0A4R0JWQ9</accession>
<dbReference type="SUPFAM" id="SSF53474">
    <property type="entry name" value="alpha/beta-Hydrolases"/>
    <property type="match status" value="1"/>
</dbReference>
<gene>
    <name evidence="1" type="ORF">E0H73_41005</name>
</gene>
<comment type="caution">
    <text evidence="1">The sequence shown here is derived from an EMBL/GenBank/DDBJ whole genome shotgun (WGS) entry which is preliminary data.</text>
</comment>
<sequence>MSRPMGVLPAGVSIADVYSPANRARVAVWTWKPAWPGPHPLLVLLHGVNDAAGHNWFLKARVHDIASRILDVSPTDQPVIIAPSDTGILHGSAWADWSDGSAKAETWLMQELLSWADVTFPLDGRRWITGLSMGGYAALTLALRHPMAFSSATAMSGYFRPDQLYVFVDDDSRRRIWAGEAAELEHDPTHLVLDANRRAGLQIAFGCGTADSVIESNRAFARHLHRHHIAHLYEETQGGHDWSYWSGQLPRHLKFHVAGTWA</sequence>
<dbReference type="AlphaFoldDB" id="A0A4R0JWQ9"/>
<protein>
    <recommendedName>
        <fullName evidence="3">Esterase family protein</fullName>
    </recommendedName>
</protein>
<keyword evidence="2" id="KW-1185">Reference proteome</keyword>
<name>A0A4R0JWQ9_9ACTN</name>
<dbReference type="PANTHER" id="PTHR48098">
    <property type="entry name" value="ENTEROCHELIN ESTERASE-RELATED"/>
    <property type="match status" value="1"/>
</dbReference>
<dbReference type="RefSeq" id="WP_131365914.1">
    <property type="nucleotide sequence ID" value="NZ_SJKB01000023.1"/>
</dbReference>
<dbReference type="InterPro" id="IPR050583">
    <property type="entry name" value="Mycobacterial_A85_antigen"/>
</dbReference>
<evidence type="ECO:0000313" key="1">
    <source>
        <dbReference type="EMBL" id="TCC51499.1"/>
    </source>
</evidence>
<dbReference type="Gene3D" id="3.40.50.1820">
    <property type="entry name" value="alpha/beta hydrolase"/>
    <property type="match status" value="1"/>
</dbReference>
<evidence type="ECO:0008006" key="3">
    <source>
        <dbReference type="Google" id="ProtNLM"/>
    </source>
</evidence>
<dbReference type="Proteomes" id="UP000291144">
    <property type="component" value="Unassembled WGS sequence"/>
</dbReference>
<dbReference type="PANTHER" id="PTHR48098:SF1">
    <property type="entry name" value="DIACYLGLYCEROL ACYLTRANSFERASE_MYCOLYLTRANSFERASE AG85A"/>
    <property type="match status" value="1"/>
</dbReference>